<comment type="cofactor">
    <cofactor evidence="17">
        <name>Mg(2+)</name>
        <dbReference type="ChEBI" id="CHEBI:18420"/>
    </cofactor>
    <cofactor evidence="17">
        <name>Ca(2+)</name>
        <dbReference type="ChEBI" id="CHEBI:29108"/>
    </cofactor>
    <cofactor evidence="17">
        <name>Mn(2+)</name>
        <dbReference type="ChEBI" id="CHEBI:29035"/>
    </cofactor>
    <cofactor evidence="17">
        <name>Co(2+)</name>
        <dbReference type="ChEBI" id="CHEBI:48828"/>
    </cofactor>
    <text evidence="17">Binds 1 Mg(2+) ion per subunit. Can also utilize other divalent metal cations, such as Ca(2+), Mn(2+) and Co(2+).</text>
</comment>
<evidence type="ECO:0000256" key="3">
    <source>
        <dbReference type="ARBA" id="ARBA00007131"/>
    </source>
</evidence>
<dbReference type="STRING" id="363253.LI0219"/>
<feature type="binding site" evidence="13">
    <location>
        <position position="452"/>
    </location>
    <ligand>
        <name>substrate</name>
    </ligand>
</feature>
<evidence type="ECO:0000256" key="8">
    <source>
        <dbReference type="ARBA" id="ARBA00022842"/>
    </source>
</evidence>
<proteinExistence type="inferred from homology"/>
<reference evidence="19 20" key="1">
    <citation type="submission" date="2005-11" db="EMBL/GenBank/DDBJ databases">
        <title>The complete genome sequence of Lawsonia intracellularis: the causative agent of proliferative enteropathy.</title>
        <authorList>
            <person name="Kaur K."/>
            <person name="Zhang Q."/>
            <person name="Beckler D."/>
            <person name="Munir S."/>
            <person name="Li L."/>
            <person name="Kinsley K."/>
            <person name="Herron L."/>
            <person name="Peterson A."/>
            <person name="May B."/>
            <person name="Singh S."/>
            <person name="Gebhart C."/>
            <person name="Kapur V."/>
        </authorList>
    </citation>
    <scope>NUCLEOTIDE SEQUENCE [LARGE SCALE GENOMIC DNA]</scope>
    <source>
        <strain evidence="19 20">PHE/MN1-00</strain>
    </source>
</reference>
<comment type="subunit">
    <text evidence="4 17">Homodimer.</text>
</comment>
<dbReference type="GO" id="GO:0005829">
    <property type="term" value="C:cytosol"/>
    <property type="evidence" value="ECO:0007669"/>
    <property type="project" value="TreeGrafter"/>
</dbReference>
<evidence type="ECO:0000256" key="10">
    <source>
        <dbReference type="ARBA" id="ARBA00049473"/>
    </source>
</evidence>
<feature type="active site" description="Proton donor" evidence="12">
    <location>
        <position position="402"/>
    </location>
</feature>
<dbReference type="Proteomes" id="UP000002430">
    <property type="component" value="Chromosome"/>
</dbReference>
<comment type="similarity">
    <text evidence="3 17">Belongs to the transketolase family.</text>
</comment>
<feature type="binding site" evidence="13">
    <location>
        <position position="251"/>
    </location>
    <ligand>
        <name>substrate</name>
    </ligand>
</feature>
<keyword evidence="6 17" id="KW-0808">Transferase</keyword>
<feature type="binding site" evidence="14">
    <location>
        <position position="251"/>
    </location>
    <ligand>
        <name>thiamine diphosphate</name>
        <dbReference type="ChEBI" id="CHEBI:58937"/>
    </ligand>
</feature>
<comment type="cofactor">
    <cofactor evidence="15">
        <name>Mg(2+)</name>
        <dbReference type="ChEBI" id="CHEBI:18420"/>
    </cofactor>
    <text evidence="15">Binds 1 Mg(2+) ion per subunit. Can also utilize other divalent metal cations, such as Ca(2+), Mn(2+) and Co(2+).</text>
</comment>
<evidence type="ECO:0000256" key="12">
    <source>
        <dbReference type="PIRSR" id="PIRSR605478-1"/>
    </source>
</evidence>
<dbReference type="FunFam" id="3.40.50.970:FF:000003">
    <property type="entry name" value="Transketolase"/>
    <property type="match status" value="1"/>
</dbReference>
<dbReference type="HOGENOM" id="CLU_009227_0_0_7"/>
<name>Q1MRV1_LAWIP</name>
<evidence type="ECO:0000256" key="2">
    <source>
        <dbReference type="ARBA" id="ARBA00001941"/>
    </source>
</evidence>
<comment type="cofactor">
    <cofactor evidence="1">
        <name>Ca(2+)</name>
        <dbReference type="ChEBI" id="CHEBI:29108"/>
    </cofactor>
</comment>
<dbReference type="InterPro" id="IPR020826">
    <property type="entry name" value="Transketolase_BS"/>
</dbReference>
<evidence type="ECO:0000256" key="9">
    <source>
        <dbReference type="ARBA" id="ARBA00023052"/>
    </source>
</evidence>
<keyword evidence="17" id="KW-0106">Calcium</keyword>
<keyword evidence="9 14" id="KW-0786">Thiamine pyrophosphate</keyword>
<dbReference type="EMBL" id="AM180252">
    <property type="protein sequence ID" value="CAJ54275.1"/>
    <property type="molecule type" value="Genomic_DNA"/>
</dbReference>
<evidence type="ECO:0000256" key="4">
    <source>
        <dbReference type="ARBA" id="ARBA00011738"/>
    </source>
</evidence>
<dbReference type="InterPro" id="IPR029061">
    <property type="entry name" value="THDP-binding"/>
</dbReference>
<dbReference type="PROSITE" id="PS00802">
    <property type="entry name" value="TRANSKETOLASE_2"/>
    <property type="match status" value="1"/>
</dbReference>
<dbReference type="InterPro" id="IPR005475">
    <property type="entry name" value="Transketolase-like_Pyr-bd"/>
</dbReference>
<feature type="binding site" evidence="14">
    <location>
        <position position="56"/>
    </location>
    <ligand>
        <name>thiamine diphosphate</name>
        <dbReference type="ChEBI" id="CHEBI:58937"/>
    </ligand>
</feature>
<gene>
    <name evidence="19" type="primary">tkt</name>
    <name evidence="19" type="ordered locus">LI0219</name>
</gene>
<feature type="binding site" evidence="13">
    <location>
        <position position="16"/>
    </location>
    <ligand>
        <name>substrate</name>
    </ligand>
</feature>
<dbReference type="Pfam" id="PF22613">
    <property type="entry name" value="Transketolase_C_1"/>
    <property type="match status" value="1"/>
</dbReference>
<feature type="binding site" evidence="15">
    <location>
        <position position="177"/>
    </location>
    <ligand>
        <name>Mg(2+)</name>
        <dbReference type="ChEBI" id="CHEBI:18420"/>
    </ligand>
</feature>
<evidence type="ECO:0000256" key="15">
    <source>
        <dbReference type="PIRSR" id="PIRSR605478-4"/>
    </source>
</evidence>
<evidence type="ECO:0000256" key="6">
    <source>
        <dbReference type="ARBA" id="ARBA00022679"/>
    </source>
</evidence>
<dbReference type="SUPFAM" id="SSF52922">
    <property type="entry name" value="TK C-terminal domain-like"/>
    <property type="match status" value="1"/>
</dbReference>
<sequence length="655" mass="72781">MRILTIDAVEKANSGHPGAPMGMADIAESLWRCFLKHNPSNPQWINRDRFILSNGHASMLLYGVLHLSGYDLSIDDIQNFRQLHSKTPGHPEYKCTPGVEVTTGPLGQGLAVAVGMAMAERLLATTFNREHFPIIDHYTYVFVGDGCLMEGISQEACSFAGTHHLGKLIVFYDNNGISIDGKVNKWFTDDTPARFNACGWHVIPNIDGHNAEAIDSAIILAKSITDKPTLICCNTIIGYGSPNKSNSQSSHGAPLGKSECDAVRTELHWKSEPFQIPEQIYKAWDCRKKGTMLENEWNELYSKYCSTYPELSSELERRIQHILPECWNSLTTSYLQEIEQNKIAIATRVASKNTLDIIAPCLPELIGGSADLSGSVGTIHSHTKYICNLSYDGNYLSYGVREFLMGSIMNGIALHGGFIPYGGTFLVFSDYAKAAIRLSAMMNQHVIWLLSHDSIGVGEDGPTHQPIEHISSLRLIPNLNVWRPCDAVETTIAWEKSIESQKTSCITLSRQPLTYQSRTKEQISNIQYGGYILYEPTKSPELILIATGSEVELAITSAIQLEKEGYAIRVVSMPCTSIFDSQPKEYKELVLPSTIRKRIAIEAAITDYWWKYVGFDGDVVGIDTFGESAPAQILFSHFGFTKEHIISKAKNLLQK</sequence>
<dbReference type="CDD" id="cd02012">
    <property type="entry name" value="TPP_TK"/>
    <property type="match status" value="1"/>
</dbReference>
<dbReference type="InterPro" id="IPR005474">
    <property type="entry name" value="Transketolase_N"/>
</dbReference>
<dbReference type="GO" id="GO:0046872">
    <property type="term" value="F:metal ion binding"/>
    <property type="evidence" value="ECO:0007669"/>
    <property type="project" value="UniProtKB-KW"/>
</dbReference>
<keyword evidence="7 15" id="KW-0479">Metal-binding</keyword>
<protein>
    <recommendedName>
        <fullName evidence="5 11">Transketolase</fullName>
        <ecNumber evidence="5 11">2.2.1.1</ecNumber>
    </recommendedName>
</protein>
<dbReference type="EC" id="2.2.1.1" evidence="5 11"/>
<evidence type="ECO:0000256" key="14">
    <source>
        <dbReference type="PIRSR" id="PIRSR605478-3"/>
    </source>
</evidence>
<evidence type="ECO:0000256" key="5">
    <source>
        <dbReference type="ARBA" id="ARBA00013152"/>
    </source>
</evidence>
<evidence type="ECO:0000256" key="13">
    <source>
        <dbReference type="PIRSR" id="PIRSR605478-2"/>
    </source>
</evidence>
<dbReference type="InterPro" id="IPR055152">
    <property type="entry name" value="Transketolase-like_C_2"/>
</dbReference>
<dbReference type="KEGG" id="lip:LI0219"/>
<dbReference type="PANTHER" id="PTHR43522">
    <property type="entry name" value="TRANSKETOLASE"/>
    <property type="match status" value="1"/>
</dbReference>
<feature type="binding site" evidence="13">
    <location>
        <position position="464"/>
    </location>
    <ligand>
        <name>substrate</name>
    </ligand>
</feature>
<dbReference type="InterPro" id="IPR049557">
    <property type="entry name" value="Transketolase_CS"/>
</dbReference>
<dbReference type="SMART" id="SM00861">
    <property type="entry name" value="Transket_pyr"/>
    <property type="match status" value="1"/>
</dbReference>
<feature type="binding site" evidence="15">
    <location>
        <position position="145"/>
    </location>
    <ligand>
        <name>Mg(2+)</name>
        <dbReference type="ChEBI" id="CHEBI:18420"/>
    </ligand>
</feature>
<feature type="binding site" evidence="15">
    <location>
        <position position="175"/>
    </location>
    <ligand>
        <name>Mg(2+)</name>
        <dbReference type="ChEBI" id="CHEBI:18420"/>
    </ligand>
</feature>
<dbReference type="eggNOG" id="COG0021">
    <property type="taxonomic scope" value="Bacteria"/>
</dbReference>
<dbReference type="SUPFAM" id="SSF52518">
    <property type="entry name" value="Thiamin diphosphate-binding fold (THDP-binding)"/>
    <property type="match status" value="2"/>
</dbReference>
<feature type="site" description="Important for catalytic activity" evidence="16">
    <location>
        <position position="16"/>
    </location>
</feature>
<feature type="site" description="Important for catalytic activity" evidence="16">
    <location>
        <position position="251"/>
    </location>
</feature>
<feature type="binding site" evidence="13">
    <location>
        <position position="460"/>
    </location>
    <ligand>
        <name>substrate</name>
    </ligand>
</feature>
<dbReference type="NCBIfam" id="TIGR00232">
    <property type="entry name" value="tktlase_bact"/>
    <property type="match status" value="1"/>
</dbReference>
<evidence type="ECO:0000256" key="11">
    <source>
        <dbReference type="NCBIfam" id="TIGR00232"/>
    </source>
</evidence>
<dbReference type="Gene3D" id="3.40.50.970">
    <property type="match status" value="2"/>
</dbReference>
<evidence type="ECO:0000256" key="7">
    <source>
        <dbReference type="ARBA" id="ARBA00022723"/>
    </source>
</evidence>
<evidence type="ECO:0000313" key="19">
    <source>
        <dbReference type="EMBL" id="CAJ54275.1"/>
    </source>
</evidence>
<dbReference type="FunFam" id="3.40.50.970:FF:000004">
    <property type="entry name" value="Transketolase"/>
    <property type="match status" value="1"/>
</dbReference>
<accession>Q1MRV1</accession>
<dbReference type="InterPro" id="IPR009014">
    <property type="entry name" value="Transketo_C/PFOR_II"/>
</dbReference>
<dbReference type="InterPro" id="IPR033247">
    <property type="entry name" value="Transketolase_fam"/>
</dbReference>
<comment type="catalytic activity">
    <reaction evidence="10 17">
        <text>D-sedoheptulose 7-phosphate + D-glyceraldehyde 3-phosphate = aldehydo-D-ribose 5-phosphate + D-xylulose 5-phosphate</text>
        <dbReference type="Rhea" id="RHEA:10508"/>
        <dbReference type="ChEBI" id="CHEBI:57483"/>
        <dbReference type="ChEBI" id="CHEBI:57737"/>
        <dbReference type="ChEBI" id="CHEBI:58273"/>
        <dbReference type="ChEBI" id="CHEBI:59776"/>
        <dbReference type="EC" id="2.2.1.1"/>
    </reaction>
</comment>
<dbReference type="Pfam" id="PF00456">
    <property type="entry name" value="Transketolase_N"/>
    <property type="match status" value="1"/>
</dbReference>
<dbReference type="GO" id="GO:0004802">
    <property type="term" value="F:transketolase activity"/>
    <property type="evidence" value="ECO:0007669"/>
    <property type="project" value="UniProtKB-UniRule"/>
</dbReference>
<keyword evidence="8 15" id="KW-0460">Magnesium</keyword>
<dbReference type="PROSITE" id="PS00801">
    <property type="entry name" value="TRANSKETOLASE_1"/>
    <property type="match status" value="1"/>
</dbReference>
<dbReference type="FunFam" id="3.40.50.920:FF:000003">
    <property type="entry name" value="Transketolase"/>
    <property type="match status" value="1"/>
</dbReference>
<dbReference type="GO" id="GO:0009052">
    <property type="term" value="P:pentose-phosphate shunt, non-oxidative branch"/>
    <property type="evidence" value="ECO:0007669"/>
    <property type="project" value="UniProtKB-ARBA"/>
</dbReference>
<dbReference type="PANTHER" id="PTHR43522:SF2">
    <property type="entry name" value="TRANSKETOLASE 1-RELATED"/>
    <property type="match status" value="1"/>
</dbReference>
<evidence type="ECO:0000259" key="18">
    <source>
        <dbReference type="SMART" id="SM00861"/>
    </source>
</evidence>
<evidence type="ECO:0000313" key="20">
    <source>
        <dbReference type="Proteomes" id="UP000002430"/>
    </source>
</evidence>
<evidence type="ECO:0000256" key="17">
    <source>
        <dbReference type="RuleBase" id="RU004996"/>
    </source>
</evidence>
<feature type="binding site" evidence="13">
    <location>
        <position position="375"/>
    </location>
    <ligand>
        <name>substrate</name>
    </ligand>
</feature>
<comment type="cofactor">
    <cofactor evidence="14">
        <name>thiamine diphosphate</name>
        <dbReference type="ChEBI" id="CHEBI:58937"/>
    </cofactor>
    <text evidence="14">Binds 1 thiamine pyrophosphate per subunit. During the reaction, the substrate forms a covalent intermediate with the cofactor.</text>
</comment>
<feature type="binding site" evidence="14">
    <location>
        <position position="428"/>
    </location>
    <ligand>
        <name>thiamine diphosphate</name>
        <dbReference type="ChEBI" id="CHEBI:58937"/>
    </ligand>
</feature>
<evidence type="ECO:0000256" key="1">
    <source>
        <dbReference type="ARBA" id="ARBA00001913"/>
    </source>
</evidence>
<feature type="binding site" evidence="13">
    <location>
        <position position="510"/>
    </location>
    <ligand>
        <name>substrate</name>
    </ligand>
</feature>
<feature type="binding site" evidence="14">
    <location>
        <position position="146"/>
    </location>
    <ligand>
        <name>thiamine diphosphate</name>
        <dbReference type="ChEBI" id="CHEBI:58937"/>
    </ligand>
</feature>
<evidence type="ECO:0000256" key="16">
    <source>
        <dbReference type="PIRSR" id="PIRSR605478-5"/>
    </source>
</evidence>
<dbReference type="AlphaFoldDB" id="Q1MRV1"/>
<dbReference type="CDD" id="cd07033">
    <property type="entry name" value="TPP_PYR_DXS_TK_like"/>
    <property type="match status" value="1"/>
</dbReference>
<comment type="cofactor">
    <cofactor evidence="2">
        <name>Co(2+)</name>
        <dbReference type="ChEBI" id="CHEBI:48828"/>
    </cofactor>
</comment>
<feature type="binding site" evidence="13">
    <location>
        <position position="348"/>
    </location>
    <ligand>
        <name>substrate</name>
    </ligand>
</feature>
<dbReference type="Gene3D" id="3.40.50.920">
    <property type="match status" value="1"/>
</dbReference>
<dbReference type="InterPro" id="IPR005478">
    <property type="entry name" value="Transketolase_bac-like"/>
</dbReference>
<feature type="binding site" evidence="14">
    <location>
        <position position="175"/>
    </location>
    <ligand>
        <name>thiamine diphosphate</name>
        <dbReference type="ChEBI" id="CHEBI:58937"/>
    </ligand>
</feature>
<organism evidence="19 20">
    <name type="scientific">Lawsonia intracellularis (strain PHE/MN1-00)</name>
    <dbReference type="NCBI Taxonomy" id="363253"/>
    <lineage>
        <taxon>Bacteria</taxon>
        <taxon>Pseudomonadati</taxon>
        <taxon>Thermodesulfobacteriota</taxon>
        <taxon>Desulfovibrionia</taxon>
        <taxon>Desulfovibrionales</taxon>
        <taxon>Desulfovibrionaceae</taxon>
        <taxon>Lawsonia</taxon>
    </lineage>
</organism>
<dbReference type="Pfam" id="PF02779">
    <property type="entry name" value="Transket_pyr"/>
    <property type="match status" value="1"/>
</dbReference>
<comment type="function">
    <text evidence="17">Catalyzes the transfer of a two-carbon ketol group from a ketose donor to an aldose acceptor, via a covalent intermediate with the cofactor thiamine pyrophosphate.</text>
</comment>
<feature type="binding site" evidence="14">
    <location>
        <begin position="104"/>
        <end position="106"/>
    </location>
    <ligand>
        <name>thiamine diphosphate</name>
        <dbReference type="ChEBI" id="CHEBI:58937"/>
    </ligand>
</feature>
<keyword evidence="20" id="KW-1185">Reference proteome</keyword>
<feature type="domain" description="Transketolase-like pyrimidine-binding" evidence="18">
    <location>
        <begin position="345"/>
        <end position="516"/>
    </location>
</feature>